<comment type="similarity">
    <text evidence="1">Belongs to the heat shock protein 90 family.</text>
</comment>
<keyword evidence="2" id="KW-0143">Chaperone</keyword>
<dbReference type="Gene3D" id="1.20.120.790">
    <property type="entry name" value="Heat shock protein 90, C-terminal domain"/>
    <property type="match status" value="1"/>
</dbReference>
<dbReference type="GO" id="GO:0016887">
    <property type="term" value="F:ATP hydrolysis activity"/>
    <property type="evidence" value="ECO:0007669"/>
    <property type="project" value="InterPro"/>
</dbReference>
<feature type="coiled-coil region" evidence="3">
    <location>
        <begin position="33"/>
        <end position="64"/>
    </location>
</feature>
<evidence type="ECO:0000313" key="4">
    <source>
        <dbReference type="EMBL" id="HIT49945.1"/>
    </source>
</evidence>
<organism evidence="4 5">
    <name type="scientific">Candidatus Pelethenecus faecipullorum</name>
    <dbReference type="NCBI Taxonomy" id="2840900"/>
    <lineage>
        <taxon>Bacteria</taxon>
        <taxon>Bacillati</taxon>
        <taxon>Mycoplasmatota</taxon>
        <taxon>Mollicutes</taxon>
        <taxon>Candidatus Pelethenecus</taxon>
    </lineage>
</organism>
<dbReference type="PANTHER" id="PTHR11528">
    <property type="entry name" value="HEAT SHOCK PROTEIN 90 FAMILY MEMBER"/>
    <property type="match status" value="1"/>
</dbReference>
<feature type="non-terminal residue" evidence="4">
    <location>
        <position position="1"/>
    </location>
</feature>
<dbReference type="AlphaFoldDB" id="A0A9D1GQG0"/>
<dbReference type="SUPFAM" id="SSF110942">
    <property type="entry name" value="HSP90 C-terminal domain"/>
    <property type="match status" value="1"/>
</dbReference>
<gene>
    <name evidence="4" type="ORF">IAD46_02855</name>
</gene>
<evidence type="ECO:0000256" key="3">
    <source>
        <dbReference type="SAM" id="Coils"/>
    </source>
</evidence>
<dbReference type="EMBL" id="DVLF01000091">
    <property type="protein sequence ID" value="HIT49945.1"/>
    <property type="molecule type" value="Genomic_DNA"/>
</dbReference>
<dbReference type="GO" id="GO:0140662">
    <property type="term" value="F:ATP-dependent protein folding chaperone"/>
    <property type="evidence" value="ECO:0007669"/>
    <property type="project" value="InterPro"/>
</dbReference>
<proteinExistence type="inferred from homology"/>
<dbReference type="Proteomes" id="UP000886758">
    <property type="component" value="Unassembled WGS sequence"/>
</dbReference>
<accession>A0A9D1GQG0</accession>
<keyword evidence="3" id="KW-0175">Coiled coil</keyword>
<name>A0A9D1GQG0_9MOLU</name>
<reference evidence="4" key="2">
    <citation type="journal article" date="2021" name="PeerJ">
        <title>Extensive microbial diversity within the chicken gut microbiome revealed by metagenomics and culture.</title>
        <authorList>
            <person name="Gilroy R."/>
            <person name="Ravi A."/>
            <person name="Getino M."/>
            <person name="Pursley I."/>
            <person name="Horton D.L."/>
            <person name="Alikhan N.F."/>
            <person name="Baker D."/>
            <person name="Gharbi K."/>
            <person name="Hall N."/>
            <person name="Watson M."/>
            <person name="Adriaenssens E.M."/>
            <person name="Foster-Nyarko E."/>
            <person name="Jarju S."/>
            <person name="Secka A."/>
            <person name="Antonio M."/>
            <person name="Oren A."/>
            <person name="Chaudhuri R.R."/>
            <person name="La Ragione R."/>
            <person name="Hildebrand F."/>
            <person name="Pallen M.J."/>
        </authorList>
    </citation>
    <scope>NUCLEOTIDE SEQUENCE</scope>
    <source>
        <strain evidence="4">ChiW17-6978</strain>
    </source>
</reference>
<dbReference type="GO" id="GO:0051082">
    <property type="term" value="F:unfolded protein binding"/>
    <property type="evidence" value="ECO:0007669"/>
    <property type="project" value="InterPro"/>
</dbReference>
<protein>
    <submittedName>
        <fullName evidence="4">Molecular chaperone HtpG</fullName>
    </submittedName>
</protein>
<sequence length="170" mass="19404">DVLILSDDVDEFMLQVLNEYEGLKFKSINQGDLNLIDEENAKKIDELKEEKKDLLEEIKKVLPECKDVIFSKRLSEAPCCLSAAEGLSFEMEKVLSAQNHREMKAERILEINPNHAVFQAIEKAYAADPTSLEKYAQLLYTQALLMEGILPTDPKEFSNRLCDLMIHSVE</sequence>
<reference evidence="4" key="1">
    <citation type="submission" date="2020-10" db="EMBL/GenBank/DDBJ databases">
        <authorList>
            <person name="Gilroy R."/>
        </authorList>
    </citation>
    <scope>NUCLEOTIDE SEQUENCE</scope>
    <source>
        <strain evidence="4">ChiW17-6978</strain>
    </source>
</reference>
<evidence type="ECO:0000256" key="1">
    <source>
        <dbReference type="ARBA" id="ARBA00008239"/>
    </source>
</evidence>
<dbReference type="Gene3D" id="3.40.50.11260">
    <property type="match status" value="1"/>
</dbReference>
<dbReference type="GO" id="GO:0005524">
    <property type="term" value="F:ATP binding"/>
    <property type="evidence" value="ECO:0007669"/>
    <property type="project" value="InterPro"/>
</dbReference>
<dbReference type="InterPro" id="IPR037196">
    <property type="entry name" value="HSP90_C"/>
</dbReference>
<dbReference type="Pfam" id="PF00183">
    <property type="entry name" value="HSP90"/>
    <property type="match status" value="1"/>
</dbReference>
<evidence type="ECO:0000313" key="5">
    <source>
        <dbReference type="Proteomes" id="UP000886758"/>
    </source>
</evidence>
<comment type="caution">
    <text evidence="4">The sequence shown here is derived from an EMBL/GenBank/DDBJ whole genome shotgun (WGS) entry which is preliminary data.</text>
</comment>
<dbReference type="InterPro" id="IPR001404">
    <property type="entry name" value="Hsp90_fam"/>
</dbReference>
<evidence type="ECO:0000256" key="2">
    <source>
        <dbReference type="ARBA" id="ARBA00023186"/>
    </source>
</evidence>